<name>A0AAD6LGA2_9ROSI</name>
<evidence type="ECO:0000313" key="2">
    <source>
        <dbReference type="Proteomes" id="UP001164929"/>
    </source>
</evidence>
<dbReference type="AlphaFoldDB" id="A0AAD6LGA2"/>
<dbReference type="Proteomes" id="UP001164929">
    <property type="component" value="Chromosome 17"/>
</dbReference>
<organism evidence="1 2">
    <name type="scientific">Populus alba x Populus x berolinensis</name>
    <dbReference type="NCBI Taxonomy" id="444605"/>
    <lineage>
        <taxon>Eukaryota</taxon>
        <taxon>Viridiplantae</taxon>
        <taxon>Streptophyta</taxon>
        <taxon>Embryophyta</taxon>
        <taxon>Tracheophyta</taxon>
        <taxon>Spermatophyta</taxon>
        <taxon>Magnoliopsida</taxon>
        <taxon>eudicotyledons</taxon>
        <taxon>Gunneridae</taxon>
        <taxon>Pentapetalae</taxon>
        <taxon>rosids</taxon>
        <taxon>fabids</taxon>
        <taxon>Malpighiales</taxon>
        <taxon>Salicaceae</taxon>
        <taxon>Saliceae</taxon>
        <taxon>Populus</taxon>
    </lineage>
</organism>
<protein>
    <submittedName>
        <fullName evidence="1">Uncharacterized protein</fullName>
    </submittedName>
</protein>
<accession>A0AAD6LGA2</accession>
<dbReference type="EMBL" id="JAQIZT010000017">
    <property type="protein sequence ID" value="KAJ6960124.1"/>
    <property type="molecule type" value="Genomic_DNA"/>
</dbReference>
<evidence type="ECO:0000313" key="1">
    <source>
        <dbReference type="EMBL" id="KAJ6960124.1"/>
    </source>
</evidence>
<comment type="caution">
    <text evidence="1">The sequence shown here is derived from an EMBL/GenBank/DDBJ whole genome shotgun (WGS) entry which is preliminary data.</text>
</comment>
<sequence>MPLASQPTGMASWIIHDLLELTLGICIRSKTLNLSNAIETWRTPCNMQAKKYLSSWIVQDLELALEIVFGQKQ</sequence>
<reference evidence="1" key="1">
    <citation type="journal article" date="2023" name="Mol. Ecol. Resour.">
        <title>Chromosome-level genome assembly of a triploid poplar Populus alba 'Berolinensis'.</title>
        <authorList>
            <person name="Chen S."/>
            <person name="Yu Y."/>
            <person name="Wang X."/>
            <person name="Wang S."/>
            <person name="Zhang T."/>
            <person name="Zhou Y."/>
            <person name="He R."/>
            <person name="Meng N."/>
            <person name="Wang Y."/>
            <person name="Liu W."/>
            <person name="Liu Z."/>
            <person name="Liu J."/>
            <person name="Guo Q."/>
            <person name="Huang H."/>
            <person name="Sederoff R.R."/>
            <person name="Wang G."/>
            <person name="Qu G."/>
            <person name="Chen S."/>
        </authorList>
    </citation>
    <scope>NUCLEOTIDE SEQUENCE</scope>
    <source>
        <strain evidence="1">SC-2020</strain>
    </source>
</reference>
<keyword evidence="2" id="KW-1185">Reference proteome</keyword>
<proteinExistence type="predicted"/>
<gene>
    <name evidence="1" type="ORF">NC653_038231</name>
</gene>